<dbReference type="Gene3D" id="1.10.8.60">
    <property type="match status" value="1"/>
</dbReference>
<evidence type="ECO:0000313" key="12">
    <source>
        <dbReference type="Proteomes" id="UP001190700"/>
    </source>
</evidence>
<comment type="function">
    <text evidence="8">Severs microtubules in an ATP-dependent manner. Microtubule severing may promote rapid reorganization of cellular microtubule arrays.</text>
</comment>
<keyword evidence="2 8" id="KW-0963">Cytoplasm</keyword>
<name>A0AAE0G9K0_9CHLO</name>
<dbReference type="Pfam" id="PF00004">
    <property type="entry name" value="AAA"/>
    <property type="match status" value="1"/>
</dbReference>
<evidence type="ECO:0000256" key="9">
    <source>
        <dbReference type="SAM" id="MobiDB-lite"/>
    </source>
</evidence>
<dbReference type="InterPro" id="IPR003960">
    <property type="entry name" value="ATPase_AAA_CS"/>
</dbReference>
<comment type="catalytic activity">
    <reaction evidence="8">
        <text>n ATP + n H2O + a microtubule = n ADP + n phosphate + (n+1) alpha/beta tubulin heterodimers.</text>
        <dbReference type="EC" id="5.6.1.1"/>
    </reaction>
</comment>
<keyword evidence="5 8" id="KW-0067">ATP-binding</keyword>
<gene>
    <name evidence="8" type="primary">KATNA1</name>
    <name evidence="11" type="ORF">CYMTET_17693</name>
</gene>
<protein>
    <recommendedName>
        <fullName evidence="8">Katanin p60 ATPase-containing subunit A1</fullName>
        <shortName evidence="8">Katanin p60 subunit A1</shortName>
        <ecNumber evidence="8">5.6.1.1</ecNumber>
    </recommendedName>
    <alternativeName>
        <fullName evidence="8">p60 katanin</fullName>
    </alternativeName>
</protein>
<feature type="compositionally biased region" description="Low complexity" evidence="9">
    <location>
        <begin position="150"/>
        <end position="164"/>
    </location>
</feature>
<dbReference type="GO" id="GO:0051013">
    <property type="term" value="P:microtubule severing"/>
    <property type="evidence" value="ECO:0007669"/>
    <property type="project" value="UniProtKB-UniRule"/>
</dbReference>
<sequence length="737" mass="79657">MFGEGRQKGDAARGGQDGPRSAPSVIRPTLDIAPTLPSKARARPSSNLPAWGSKAAGAPSAPRSVRATTPTEPAGRRNHLQREGINPKGPVSCHAEGGPPQRRMNTDGAPRPALPVTSRQRPVGATVGVTGAAHMSPSQQFTHVPTSGSGAPRGAPPGAAAPAGRHQRSEFTAGVGCHMAGKRQVGCWIQRGGSGVFSVSSDGLGGYLEATAQKVSVVTYEPQDGKSELAASGEYSLQLDFRCEHAAPGSGLVPAFTLLQEVREQDGSEWVGVKIDCMAHLPAHQGSPRQPSKGALPGRDECETCMVASCRQQGPHTFGASTTRRVFSRQLQGECEGWPWLGGQVLAEAQDRELRPGVWHKLRVEVRGANVMSLFCDDRNIFTKLQVNVGPTGLSGPLGLAVVRAKLTWREWNVKMAEGDWHMRHVQAPYAGDDRHLVQTIEQDVLDRDMGITFEDIASLDEAKALLNEAVTLPLIIPEFFTGIREPWKGVLLFGPPGTGKTLLAKAVAGIGQVKFFNCSASTLMSKWRGESEKLVRVLFNMARHYAPSIVFFDEADALLSSRGSDQEHEASRRFKSELLSQMDGIPTSSGEEPGKAVMVLATSNCPWDLDEALRRRLEKRIYIPLPDASSRQDMFHIHLKSVSMSEDVDVDKLVQLTDGYSGADIKIICRDASMMPMRRLIAHKSPNEIKAMKDAGELNACLAMEDFTDAIKKTARSVSGADLQKFQAWSDTFGSM</sequence>
<feature type="domain" description="AAA+ ATPase" evidence="10">
    <location>
        <begin position="487"/>
        <end position="628"/>
    </location>
</feature>
<dbReference type="PANTHER" id="PTHR23074">
    <property type="entry name" value="AAA DOMAIN-CONTAINING"/>
    <property type="match status" value="1"/>
</dbReference>
<evidence type="ECO:0000256" key="8">
    <source>
        <dbReference type="HAMAP-Rule" id="MF_03023"/>
    </source>
</evidence>
<keyword evidence="3 8" id="KW-0493">Microtubule</keyword>
<comment type="subcellular location">
    <subcellularLocation>
        <location evidence="1 8">Cytoplasm</location>
        <location evidence="1 8">Cytoskeleton</location>
    </subcellularLocation>
</comment>
<feature type="compositionally biased region" description="Polar residues" evidence="9">
    <location>
        <begin position="136"/>
        <end position="149"/>
    </location>
</feature>
<dbReference type="Gene3D" id="3.40.50.300">
    <property type="entry name" value="P-loop containing nucleotide triphosphate hydrolases"/>
    <property type="match status" value="1"/>
</dbReference>
<dbReference type="GO" id="GO:0008568">
    <property type="term" value="F:microtubule severing ATPase activity"/>
    <property type="evidence" value="ECO:0007669"/>
    <property type="project" value="UniProtKB-EC"/>
</dbReference>
<evidence type="ECO:0000256" key="2">
    <source>
        <dbReference type="ARBA" id="ARBA00022490"/>
    </source>
</evidence>
<organism evidence="11 12">
    <name type="scientific">Cymbomonas tetramitiformis</name>
    <dbReference type="NCBI Taxonomy" id="36881"/>
    <lineage>
        <taxon>Eukaryota</taxon>
        <taxon>Viridiplantae</taxon>
        <taxon>Chlorophyta</taxon>
        <taxon>Pyramimonadophyceae</taxon>
        <taxon>Pyramimonadales</taxon>
        <taxon>Pyramimonadaceae</taxon>
        <taxon>Cymbomonas</taxon>
    </lineage>
</organism>
<evidence type="ECO:0000256" key="4">
    <source>
        <dbReference type="ARBA" id="ARBA00022741"/>
    </source>
</evidence>
<comment type="similarity">
    <text evidence="8">Belongs to the AAA ATPase family. Katanin p60 subunit A1 subfamily.</text>
</comment>
<dbReference type="SMART" id="SM00382">
    <property type="entry name" value="AAA"/>
    <property type="match status" value="1"/>
</dbReference>
<evidence type="ECO:0000256" key="3">
    <source>
        <dbReference type="ARBA" id="ARBA00022701"/>
    </source>
</evidence>
<dbReference type="GO" id="GO:0005524">
    <property type="term" value="F:ATP binding"/>
    <property type="evidence" value="ECO:0007669"/>
    <property type="project" value="UniProtKB-KW"/>
</dbReference>
<evidence type="ECO:0000256" key="6">
    <source>
        <dbReference type="ARBA" id="ARBA00023212"/>
    </source>
</evidence>
<feature type="region of interest" description="Disordered" evidence="9">
    <location>
        <begin position="1"/>
        <end position="123"/>
    </location>
</feature>
<feature type="region of interest" description="Disordered" evidence="9">
    <location>
        <begin position="135"/>
        <end position="167"/>
    </location>
</feature>
<evidence type="ECO:0000313" key="11">
    <source>
        <dbReference type="EMBL" id="KAK3274109.1"/>
    </source>
</evidence>
<evidence type="ECO:0000256" key="7">
    <source>
        <dbReference type="ARBA" id="ARBA00023235"/>
    </source>
</evidence>
<keyword evidence="7 8" id="KW-0413">Isomerase</keyword>
<dbReference type="Pfam" id="PF09336">
    <property type="entry name" value="Vps4_C"/>
    <property type="match status" value="1"/>
</dbReference>
<comment type="caution">
    <text evidence="11">The sequence shown here is derived from an EMBL/GenBank/DDBJ whole genome shotgun (WGS) entry which is preliminary data.</text>
</comment>
<dbReference type="PANTHER" id="PTHR23074:SF19">
    <property type="entry name" value="KATANIN P60 ATPASE-CONTAINING SUBUNIT A1"/>
    <property type="match status" value="1"/>
</dbReference>
<dbReference type="GO" id="GO:0005737">
    <property type="term" value="C:cytoplasm"/>
    <property type="evidence" value="ECO:0007669"/>
    <property type="project" value="UniProtKB-UniRule"/>
</dbReference>
<dbReference type="PROSITE" id="PS00674">
    <property type="entry name" value="AAA"/>
    <property type="match status" value="1"/>
</dbReference>
<feature type="compositionally biased region" description="Basic and acidic residues" evidence="9">
    <location>
        <begin position="1"/>
        <end position="11"/>
    </location>
</feature>
<feature type="binding site" evidence="8">
    <location>
        <begin position="495"/>
        <end position="502"/>
    </location>
    <ligand>
        <name>ATP</name>
        <dbReference type="ChEBI" id="CHEBI:30616"/>
    </ligand>
</feature>
<keyword evidence="4 8" id="KW-0547">Nucleotide-binding</keyword>
<dbReference type="InterPro" id="IPR015415">
    <property type="entry name" value="Spast_Vps4_C"/>
</dbReference>
<dbReference type="InterPro" id="IPR003593">
    <property type="entry name" value="AAA+_ATPase"/>
</dbReference>
<dbReference type="EMBL" id="LGRX02007937">
    <property type="protein sequence ID" value="KAK3274109.1"/>
    <property type="molecule type" value="Genomic_DNA"/>
</dbReference>
<dbReference type="InterPro" id="IPR003959">
    <property type="entry name" value="ATPase_AAA_core"/>
</dbReference>
<dbReference type="AlphaFoldDB" id="A0AAE0G9K0"/>
<dbReference type="GO" id="GO:0016887">
    <property type="term" value="F:ATP hydrolysis activity"/>
    <property type="evidence" value="ECO:0007669"/>
    <property type="project" value="InterPro"/>
</dbReference>
<reference evidence="11 12" key="1">
    <citation type="journal article" date="2015" name="Genome Biol. Evol.">
        <title>Comparative Genomics of a Bacterivorous Green Alga Reveals Evolutionary Causalities and Consequences of Phago-Mixotrophic Mode of Nutrition.</title>
        <authorList>
            <person name="Burns J.A."/>
            <person name="Paasch A."/>
            <person name="Narechania A."/>
            <person name="Kim E."/>
        </authorList>
    </citation>
    <scope>NUCLEOTIDE SEQUENCE [LARGE SCALE GENOMIC DNA]</scope>
    <source>
        <strain evidence="11 12">PLY_AMNH</strain>
    </source>
</reference>
<dbReference type="InterPro" id="IPR041569">
    <property type="entry name" value="AAA_lid_3"/>
</dbReference>
<keyword evidence="12" id="KW-1185">Reference proteome</keyword>
<proteinExistence type="inferred from homology"/>
<dbReference type="InterPro" id="IPR027417">
    <property type="entry name" value="P-loop_NTPase"/>
</dbReference>
<dbReference type="SUPFAM" id="SSF52540">
    <property type="entry name" value="P-loop containing nucleoside triphosphate hydrolases"/>
    <property type="match status" value="1"/>
</dbReference>
<dbReference type="Pfam" id="PF17862">
    <property type="entry name" value="AAA_lid_3"/>
    <property type="match status" value="1"/>
</dbReference>
<dbReference type="InterPro" id="IPR050304">
    <property type="entry name" value="MT-severing_AAA_ATPase"/>
</dbReference>
<dbReference type="HAMAP" id="MF_03023">
    <property type="entry name" value="Katanin_p60_A1"/>
    <property type="match status" value="1"/>
</dbReference>
<evidence type="ECO:0000259" key="10">
    <source>
        <dbReference type="SMART" id="SM00382"/>
    </source>
</evidence>
<accession>A0AAE0G9K0</accession>
<dbReference type="GO" id="GO:0008017">
    <property type="term" value="F:microtubule binding"/>
    <property type="evidence" value="ECO:0007669"/>
    <property type="project" value="UniProtKB-UniRule"/>
</dbReference>
<evidence type="ECO:0000256" key="5">
    <source>
        <dbReference type="ARBA" id="ARBA00022840"/>
    </source>
</evidence>
<dbReference type="Proteomes" id="UP001190700">
    <property type="component" value="Unassembled WGS sequence"/>
</dbReference>
<dbReference type="GO" id="GO:0005874">
    <property type="term" value="C:microtubule"/>
    <property type="evidence" value="ECO:0007669"/>
    <property type="project" value="UniProtKB-KW"/>
</dbReference>
<dbReference type="EC" id="5.6.1.1" evidence="8"/>
<dbReference type="FunFam" id="3.40.50.300:FF:000159">
    <property type="entry name" value="Katanin p60 ATPase-containing subunit A1"/>
    <property type="match status" value="1"/>
</dbReference>
<evidence type="ECO:0000256" key="1">
    <source>
        <dbReference type="ARBA" id="ARBA00004245"/>
    </source>
</evidence>
<dbReference type="InterPro" id="IPR028596">
    <property type="entry name" value="KATNA1"/>
</dbReference>
<keyword evidence="6 8" id="KW-0206">Cytoskeleton</keyword>